<gene>
    <name evidence="3" type="ORF">F4Y08_04745</name>
</gene>
<dbReference type="InterPro" id="IPR006680">
    <property type="entry name" value="Amidohydro-rel"/>
</dbReference>
<keyword evidence="3" id="KW-0378">Hydrolase</keyword>
<accession>A0A6B1DQZ8</accession>
<dbReference type="InterPro" id="IPR032466">
    <property type="entry name" value="Metal_Hydrolase"/>
</dbReference>
<dbReference type="AlphaFoldDB" id="A0A6B1DQZ8"/>
<dbReference type="PANTHER" id="PTHR21240">
    <property type="entry name" value="2-AMINO-3-CARBOXYLMUCONATE-6-SEMIALDEHYDE DECARBOXYLASE"/>
    <property type="match status" value="1"/>
</dbReference>
<sequence>MYHGIEVIDFHVHFPSQLPWFGDMAGSDEPPSDADLAKRRMVQEMSRPYSAQWRRMWDFPTPEPAADHPGDEVQADRWLEELETHGIRAVGFVTGGGNDNLARICALHPDRFVGFAHHNPFRPDAAAELWRAVEELGLRGYKLLAPSIDQPIEDKAIYPVWEACRDLGIPVLIHFGIQGGPGGVAYHENINPFKLHDIARDFPEVTFVIPHFGCAWERETLQLCWACPNVCVDTSGSLQWIRWVPGEVTIKYLFRKFYETVGPGRILFGSDSSWFPRGFARRYLQDQFRDCVDLGMPDEHLQLIFGANAARLLRIPMSDTEQEK</sequence>
<evidence type="ECO:0000256" key="1">
    <source>
        <dbReference type="ARBA" id="ARBA00023239"/>
    </source>
</evidence>
<evidence type="ECO:0000259" key="2">
    <source>
        <dbReference type="Pfam" id="PF04909"/>
    </source>
</evidence>
<dbReference type="CDD" id="cd01292">
    <property type="entry name" value="metallo-dependent_hydrolases"/>
    <property type="match status" value="1"/>
</dbReference>
<dbReference type="Gene3D" id="3.20.20.140">
    <property type="entry name" value="Metal-dependent hydrolases"/>
    <property type="match status" value="1"/>
</dbReference>
<dbReference type="GO" id="GO:0019748">
    <property type="term" value="P:secondary metabolic process"/>
    <property type="evidence" value="ECO:0007669"/>
    <property type="project" value="TreeGrafter"/>
</dbReference>
<dbReference type="GO" id="GO:0005737">
    <property type="term" value="C:cytoplasm"/>
    <property type="evidence" value="ECO:0007669"/>
    <property type="project" value="TreeGrafter"/>
</dbReference>
<dbReference type="SUPFAM" id="SSF51556">
    <property type="entry name" value="Metallo-dependent hydrolases"/>
    <property type="match status" value="1"/>
</dbReference>
<name>A0A6B1DQZ8_9CHLR</name>
<evidence type="ECO:0000313" key="3">
    <source>
        <dbReference type="EMBL" id="MYD89637.1"/>
    </source>
</evidence>
<reference evidence="3" key="1">
    <citation type="submission" date="2019-09" db="EMBL/GenBank/DDBJ databases">
        <title>Characterisation of the sponge microbiome using genome-centric metagenomics.</title>
        <authorList>
            <person name="Engelberts J.P."/>
            <person name="Robbins S.J."/>
            <person name="De Goeij J.M."/>
            <person name="Aranda M."/>
            <person name="Bell S.C."/>
            <person name="Webster N.S."/>
        </authorList>
    </citation>
    <scope>NUCLEOTIDE SEQUENCE</scope>
    <source>
        <strain evidence="3">SB0662_bin_9</strain>
    </source>
</reference>
<dbReference type="GO" id="GO:0016787">
    <property type="term" value="F:hydrolase activity"/>
    <property type="evidence" value="ECO:0007669"/>
    <property type="project" value="UniProtKB-KW"/>
</dbReference>
<organism evidence="3">
    <name type="scientific">Caldilineaceae bacterium SB0662_bin_9</name>
    <dbReference type="NCBI Taxonomy" id="2605258"/>
    <lineage>
        <taxon>Bacteria</taxon>
        <taxon>Bacillati</taxon>
        <taxon>Chloroflexota</taxon>
        <taxon>Caldilineae</taxon>
        <taxon>Caldilineales</taxon>
        <taxon>Caldilineaceae</taxon>
    </lineage>
</organism>
<dbReference type="GO" id="GO:0016831">
    <property type="term" value="F:carboxy-lyase activity"/>
    <property type="evidence" value="ECO:0007669"/>
    <property type="project" value="InterPro"/>
</dbReference>
<protein>
    <submittedName>
        <fullName evidence="3">Amidohydrolase</fullName>
    </submittedName>
</protein>
<proteinExistence type="predicted"/>
<dbReference type="EMBL" id="VXPY01000031">
    <property type="protein sequence ID" value="MYD89637.1"/>
    <property type="molecule type" value="Genomic_DNA"/>
</dbReference>
<dbReference type="Pfam" id="PF04909">
    <property type="entry name" value="Amidohydro_2"/>
    <property type="match status" value="1"/>
</dbReference>
<feature type="domain" description="Amidohydrolase-related" evidence="2">
    <location>
        <begin position="8"/>
        <end position="315"/>
    </location>
</feature>
<keyword evidence="1" id="KW-0456">Lyase</keyword>
<dbReference type="PANTHER" id="PTHR21240:SF28">
    <property type="entry name" value="ISO-OROTATE DECARBOXYLASE (EUROFUNG)"/>
    <property type="match status" value="1"/>
</dbReference>
<comment type="caution">
    <text evidence="3">The sequence shown here is derived from an EMBL/GenBank/DDBJ whole genome shotgun (WGS) entry which is preliminary data.</text>
</comment>
<dbReference type="InterPro" id="IPR032465">
    <property type="entry name" value="ACMSD"/>
</dbReference>